<dbReference type="PANTHER" id="PTHR30290">
    <property type="entry name" value="PERIPLASMIC BINDING COMPONENT OF ABC TRANSPORTER"/>
    <property type="match status" value="1"/>
</dbReference>
<dbReference type="AlphaFoldDB" id="A0A367XTV9"/>
<organism evidence="3 4">
    <name type="scientific">Microbacterium sorbitolivorans</name>
    <dbReference type="NCBI Taxonomy" id="1867410"/>
    <lineage>
        <taxon>Bacteria</taxon>
        <taxon>Bacillati</taxon>
        <taxon>Actinomycetota</taxon>
        <taxon>Actinomycetes</taxon>
        <taxon>Micrococcales</taxon>
        <taxon>Microbacteriaceae</taxon>
        <taxon>Microbacterium</taxon>
    </lineage>
</organism>
<evidence type="ECO:0000256" key="1">
    <source>
        <dbReference type="SAM" id="SignalP"/>
    </source>
</evidence>
<gene>
    <name evidence="3" type="ORF">DTO57_12170</name>
</gene>
<protein>
    <submittedName>
        <fullName evidence="3">ABC transporter substrate-binding protein</fullName>
    </submittedName>
</protein>
<dbReference type="InterPro" id="IPR030678">
    <property type="entry name" value="Peptide/Ni-bd"/>
</dbReference>
<comment type="caution">
    <text evidence="3">The sequence shown here is derived from an EMBL/GenBank/DDBJ whole genome shotgun (WGS) entry which is preliminary data.</text>
</comment>
<dbReference type="Gene3D" id="3.40.190.10">
    <property type="entry name" value="Periplasmic binding protein-like II"/>
    <property type="match status" value="1"/>
</dbReference>
<dbReference type="InterPro" id="IPR039424">
    <property type="entry name" value="SBP_5"/>
</dbReference>
<dbReference type="InterPro" id="IPR000914">
    <property type="entry name" value="SBP_5_dom"/>
</dbReference>
<feature type="signal peptide" evidence="1">
    <location>
        <begin position="1"/>
        <end position="25"/>
    </location>
</feature>
<dbReference type="Pfam" id="PF00496">
    <property type="entry name" value="SBP_bac_5"/>
    <property type="match status" value="1"/>
</dbReference>
<sequence>MSRASRILPAAALAGVLVLAGCAGGSGGSADTTLDVGLVLEPSNLDIRHTSGAALEQALVDNVYEGLVTRGEGGEVVPALASEWQISDDGLTYTFTLQDGVTFHDGSAMTADDVVTSLTDTKNDESNTGAKDLAAIQDIAAPDDSTVVVTLAEPNINFLFLLTGPGGLVFKSGDETDLKTAENGTGPFTLGEWIQKDSISLERYDDYWGEPAGTDEVVLHYIPDANALVNAGLDGTLDVLTGVNADLIPQLEDDFTVTQGETTDKFILAFNGKDDALSDLRVRQALRMAIDHDAILATVGAGQTQFGPIPRLDPGYEDLSDTTSFDPEGARALLAEAGVSDLTLTLTFPNVYDSQLSSLLVSMFKDIGVTLKVDTVEFSAWLNDVYTNRDYQLSFVNHVEPRDFDSWSNPDYYYSLTDADALAEVQDLYADAMRQTDTDASAKLLAEAARVVAEQAPADWLFTRADIIATAPGVEGFPTAATSTRLKLAGVTLAE</sequence>
<keyword evidence="4" id="KW-1185">Reference proteome</keyword>
<feature type="chain" id="PRO_5039159912" evidence="1">
    <location>
        <begin position="26"/>
        <end position="495"/>
    </location>
</feature>
<name>A0A367XTV9_9MICO</name>
<proteinExistence type="predicted"/>
<reference evidence="3 4" key="1">
    <citation type="submission" date="2018-07" db="EMBL/GenBank/DDBJ databases">
        <title>Microbacterium endoborsara sp. nov., a novel actinobacterium isolated from Borszczowia aralocaspica.</title>
        <authorList>
            <person name="An D."/>
        </authorList>
    </citation>
    <scope>NUCLEOTIDE SEQUENCE [LARGE SCALE GENOMIC DNA]</scope>
    <source>
        <strain evidence="3 4">C1.15228</strain>
    </source>
</reference>
<evidence type="ECO:0000313" key="3">
    <source>
        <dbReference type="EMBL" id="RCK57063.1"/>
    </source>
</evidence>
<dbReference type="GO" id="GO:0042597">
    <property type="term" value="C:periplasmic space"/>
    <property type="evidence" value="ECO:0007669"/>
    <property type="project" value="UniProtKB-ARBA"/>
</dbReference>
<dbReference type="GO" id="GO:0015833">
    <property type="term" value="P:peptide transport"/>
    <property type="evidence" value="ECO:0007669"/>
    <property type="project" value="TreeGrafter"/>
</dbReference>
<feature type="domain" description="Solute-binding protein family 5" evidence="2">
    <location>
        <begin position="75"/>
        <end position="415"/>
    </location>
</feature>
<dbReference type="Gene3D" id="3.10.105.10">
    <property type="entry name" value="Dipeptide-binding Protein, Domain 3"/>
    <property type="match status" value="1"/>
</dbReference>
<dbReference type="PIRSF" id="PIRSF002741">
    <property type="entry name" value="MppA"/>
    <property type="match status" value="1"/>
</dbReference>
<dbReference type="RefSeq" id="WP_114118501.1">
    <property type="nucleotide sequence ID" value="NZ_BMHU01000005.1"/>
</dbReference>
<dbReference type="GO" id="GO:0043190">
    <property type="term" value="C:ATP-binding cassette (ABC) transporter complex"/>
    <property type="evidence" value="ECO:0007669"/>
    <property type="project" value="InterPro"/>
</dbReference>
<dbReference type="Proteomes" id="UP000253508">
    <property type="component" value="Unassembled WGS sequence"/>
</dbReference>
<evidence type="ECO:0000313" key="4">
    <source>
        <dbReference type="Proteomes" id="UP000253508"/>
    </source>
</evidence>
<dbReference type="SUPFAM" id="SSF53850">
    <property type="entry name" value="Periplasmic binding protein-like II"/>
    <property type="match status" value="1"/>
</dbReference>
<keyword evidence="1" id="KW-0732">Signal</keyword>
<dbReference type="EMBL" id="QORO01000005">
    <property type="protein sequence ID" value="RCK57063.1"/>
    <property type="molecule type" value="Genomic_DNA"/>
</dbReference>
<evidence type="ECO:0000259" key="2">
    <source>
        <dbReference type="Pfam" id="PF00496"/>
    </source>
</evidence>
<dbReference type="PROSITE" id="PS51257">
    <property type="entry name" value="PROKAR_LIPOPROTEIN"/>
    <property type="match status" value="1"/>
</dbReference>
<dbReference type="GO" id="GO:1904680">
    <property type="term" value="F:peptide transmembrane transporter activity"/>
    <property type="evidence" value="ECO:0007669"/>
    <property type="project" value="TreeGrafter"/>
</dbReference>
<accession>A0A367XTV9</accession>
<dbReference type="OrthoDB" id="9796817at2"/>